<proteinExistence type="predicted"/>
<name>A0A0W4ZEX5_PNEJ7</name>
<dbReference type="AlphaFoldDB" id="A0A0W4ZEX5"/>
<sequence>MQLLSTHLLLLTTSSLSPSLTQLAIYSSIKTCFHQDKHICNETKEILGAIIDISKKLLQKHYSSWPSTLTIKKYKINLKNSNIILEFQTLPWKFQLGGNTPILIDQMPCNTVILDNLKSNSIELKIRDEKWRVLIKNNALENNIILKDI</sequence>
<dbReference type="GeneID" id="28941917"/>
<comment type="caution">
    <text evidence="2">The sequence shown here is derived from an EMBL/GenBank/DDBJ whole genome shotgun (WGS) entry which is preliminary data.</text>
</comment>
<dbReference type="Proteomes" id="UP000053447">
    <property type="component" value="Unassembled WGS sequence"/>
</dbReference>
<keyword evidence="3" id="KW-1185">Reference proteome</keyword>
<gene>
    <name evidence="2" type="ORF">T551_03399</name>
</gene>
<feature type="signal peptide" evidence="1">
    <location>
        <begin position="1"/>
        <end position="21"/>
    </location>
</feature>
<evidence type="ECO:0008006" key="4">
    <source>
        <dbReference type="Google" id="ProtNLM"/>
    </source>
</evidence>
<dbReference type="VEuPathDB" id="FungiDB:T551_03399"/>
<reference evidence="3" key="1">
    <citation type="journal article" date="2016" name="Nat. Commun.">
        <title>Genome analysis of three Pneumocystis species reveals adaptation mechanisms to life exclusively in mammalian hosts.</title>
        <authorList>
            <person name="Ma L."/>
            <person name="Chen Z."/>
            <person name="Huang D.W."/>
            <person name="Kutty G."/>
            <person name="Ishihara M."/>
            <person name="Wang H."/>
            <person name="Abouelleil A."/>
            <person name="Bishop L."/>
            <person name="Davey E."/>
            <person name="Deng R."/>
            <person name="Deng X."/>
            <person name="Fan L."/>
            <person name="Fantoni G."/>
            <person name="Fitzgerald M."/>
            <person name="Gogineni E."/>
            <person name="Goldberg J.M."/>
            <person name="Handley G."/>
            <person name="Hu X."/>
            <person name="Huber C."/>
            <person name="Jiao X."/>
            <person name="Jones K."/>
            <person name="Levin J.Z."/>
            <person name="Liu Y."/>
            <person name="Macdonald P."/>
            <person name="Melnikov A."/>
            <person name="Raley C."/>
            <person name="Sassi M."/>
            <person name="Sherman B.T."/>
            <person name="Song X."/>
            <person name="Sykes S."/>
            <person name="Tran B."/>
            <person name="Walsh L."/>
            <person name="Xia Y."/>
            <person name="Yang J."/>
            <person name="Young S."/>
            <person name="Zeng Q."/>
            <person name="Zheng X."/>
            <person name="Stephens R."/>
            <person name="Nusbaum C."/>
            <person name="Birren B.W."/>
            <person name="Azadi P."/>
            <person name="Lempicki R.A."/>
            <person name="Cuomo C.A."/>
            <person name="Kovacs J.A."/>
        </authorList>
    </citation>
    <scope>NUCLEOTIDE SEQUENCE [LARGE SCALE GENOMIC DNA]</scope>
    <source>
        <strain evidence="3">RU7</strain>
    </source>
</reference>
<dbReference type="RefSeq" id="XP_018228268.1">
    <property type="nucleotide sequence ID" value="XM_018375662.1"/>
</dbReference>
<evidence type="ECO:0000256" key="1">
    <source>
        <dbReference type="SAM" id="SignalP"/>
    </source>
</evidence>
<evidence type="ECO:0000313" key="2">
    <source>
        <dbReference type="EMBL" id="KTW26937.1"/>
    </source>
</evidence>
<dbReference type="OrthoDB" id="5348807at2759"/>
<dbReference type="EMBL" id="LFWA01000016">
    <property type="protein sequence ID" value="KTW26937.1"/>
    <property type="molecule type" value="Genomic_DNA"/>
</dbReference>
<keyword evidence="1" id="KW-0732">Signal</keyword>
<feature type="chain" id="PRO_5006933794" description="CS domain-containing protein" evidence="1">
    <location>
        <begin position="22"/>
        <end position="149"/>
    </location>
</feature>
<organism evidence="2 3">
    <name type="scientific">Pneumocystis jirovecii (strain RU7)</name>
    <name type="common">Human pneumocystis pneumonia agent</name>
    <dbReference type="NCBI Taxonomy" id="1408657"/>
    <lineage>
        <taxon>Eukaryota</taxon>
        <taxon>Fungi</taxon>
        <taxon>Dikarya</taxon>
        <taxon>Ascomycota</taxon>
        <taxon>Taphrinomycotina</taxon>
        <taxon>Pneumocystomycetes</taxon>
        <taxon>Pneumocystaceae</taxon>
        <taxon>Pneumocystis</taxon>
    </lineage>
</organism>
<protein>
    <recommendedName>
        <fullName evidence="4">CS domain-containing protein</fullName>
    </recommendedName>
</protein>
<accession>A0A0W4ZEX5</accession>
<evidence type="ECO:0000313" key="3">
    <source>
        <dbReference type="Proteomes" id="UP000053447"/>
    </source>
</evidence>